<dbReference type="Proteomes" id="UP000000536">
    <property type="component" value="Chromosome"/>
</dbReference>
<dbReference type="InterPro" id="IPR036216">
    <property type="entry name" value="ENCP4_sf"/>
</dbReference>
<dbReference type="NCBIfam" id="NF041191">
    <property type="entry name" value="encap_f4b"/>
    <property type="match status" value="1"/>
</dbReference>
<evidence type="ECO:0000313" key="1">
    <source>
        <dbReference type="EMBL" id="BAD86292.1"/>
    </source>
</evidence>
<reference evidence="1 2" key="1">
    <citation type="journal article" date="2005" name="Genome Res.">
        <title>Complete genome sequence of the hyperthermophilic archaeon Thermococcus kodakaraensis KOD1 and comparison with Pyrococcus genomes.</title>
        <authorList>
            <person name="Fukui T."/>
            <person name="Atomi H."/>
            <person name="Kanai T."/>
            <person name="Matsumi R."/>
            <person name="Fujiwara S."/>
            <person name="Imanaka T."/>
        </authorList>
    </citation>
    <scope>NUCLEOTIDE SEQUENCE [LARGE SCALE GENOMIC DNA]</scope>
    <source>
        <strain evidence="2">ATCC BAA-918 / JCM 12380 / KOD1</strain>
    </source>
</reference>
<dbReference type="Gene3D" id="3.30.2320.10">
    <property type="entry name" value="hypothetical protein PF0899 domain"/>
    <property type="match status" value="1"/>
</dbReference>
<dbReference type="PIRSF" id="PIRSF004604">
    <property type="entry name" value="UCP004604"/>
    <property type="match status" value="1"/>
</dbReference>
<evidence type="ECO:0000313" key="2">
    <source>
        <dbReference type="Proteomes" id="UP000000536"/>
    </source>
</evidence>
<gene>
    <name evidence="1" type="ordered locus">TK2103</name>
</gene>
<dbReference type="InParanoid" id="Q5JEV9"/>
<name>Q5JEV9_THEKO</name>
<dbReference type="eggNOG" id="arCOG03806">
    <property type="taxonomic scope" value="Archaea"/>
</dbReference>
<dbReference type="InterPro" id="IPR014418">
    <property type="entry name" value="ENCP4"/>
</dbReference>
<accession>Q5JEV9</accession>
<dbReference type="TCDB" id="1.S.11.1.2">
    <property type="family name" value="the bacterial/archaeal nanocompartment encapsulin shell protein6 (banc-sp6) family"/>
</dbReference>
<dbReference type="STRING" id="69014.TK2103"/>
<dbReference type="AlphaFoldDB" id="Q5JEV9"/>
<dbReference type="EnsemblBacteria" id="BAD86292">
    <property type="protein sequence ID" value="BAD86292"/>
    <property type="gene ID" value="TK2103"/>
</dbReference>
<keyword evidence="2" id="KW-1185">Reference proteome</keyword>
<sequence length="97" mass="11148">MPPMSEILEVIERIIGELRSEGMNPNIMLAGPQFIEYSKDALKQINLKIYRIEELGYDAVIADSNYLGQIKKASRRVSVEPIIEEKEVWNEIKNLDV</sequence>
<organism evidence="1 2">
    <name type="scientific">Thermococcus kodakarensis (strain ATCC BAA-918 / JCM 12380 / KOD1)</name>
    <name type="common">Pyrococcus kodakaraensis (strain KOD1)</name>
    <dbReference type="NCBI Taxonomy" id="69014"/>
    <lineage>
        <taxon>Archaea</taxon>
        <taxon>Methanobacteriati</taxon>
        <taxon>Methanobacteriota</taxon>
        <taxon>Thermococci</taxon>
        <taxon>Thermococcales</taxon>
        <taxon>Thermococcaceae</taxon>
        <taxon>Thermococcus</taxon>
    </lineage>
</organism>
<dbReference type="KEGG" id="tko:TK2103"/>
<dbReference type="EMBL" id="AP006878">
    <property type="protein sequence ID" value="BAD86292.1"/>
    <property type="molecule type" value="Genomic_DNA"/>
</dbReference>
<dbReference type="PhylomeDB" id="Q5JEV9"/>
<protein>
    <submittedName>
        <fullName evidence="1">Uncharacterized protein</fullName>
    </submittedName>
</protein>
<dbReference type="HOGENOM" id="CLU_158400_0_0_2"/>
<proteinExistence type="predicted"/>
<dbReference type="PATRIC" id="fig|69014.16.peg.2058"/>
<dbReference type="Pfam" id="PF08967">
    <property type="entry name" value="ENCP4"/>
    <property type="match status" value="1"/>
</dbReference>
<dbReference type="SUPFAM" id="SSF111057">
    <property type="entry name" value="Hypothetical protein PF0899"/>
    <property type="match status" value="1"/>
</dbReference>